<keyword evidence="7" id="KW-1185">Reference proteome</keyword>
<sequence>MPSCAAQGCSNSWKSGYKMCYFPLKDTQRCAIWIHNVNRTNWIPTKHSTLCQVHFAPEMWEKHRADGSLKLKMNAIPTLFGDTVPKELIINEIENKDQSTKDYVQSETVHIGENSSQNNEHEPMEYENKDQSTEDFVQSETVHIEENSSQNNEHEPMEYEDVNEIINIESSEAENGKSVQSNKVLNSCTNCLQKDKTIEEMRKLLTKIDRLHKHAKEKLLNAKRNIKRLQQRTGSSHILATKIKNMLSDTQLKLLSGEFIKVPKWCNNTIQKALKIRFACGSSGYEEVIRHFPLPSLRTLNRKMQNIQFDSGILNDIFDFLSIKVSSFKNSLDNHCMLVLDEMSITPSHVLDISKNTYLGTATLQNCSGDKHIANHALVIMLGGISSRWKQVVAYYYTSDSVDGTKLKPIVCDIIEKAEKIGLRVHSITSDMGSANMALWKAFGSALQFHAEDTNDPTLKTTAWFIQFISKWFTIMSARTPKLALGKLNVEKFEETMQFLREVIQVVTGMEVGKSRSWKPFQTGVIISTMSIIQLTNYLLDNEGFEFVLTSRFMQDCLEN</sequence>
<dbReference type="InterPro" id="IPR048365">
    <property type="entry name" value="TNP-like_RNaseH_N"/>
</dbReference>
<dbReference type="SMART" id="SM00692">
    <property type="entry name" value="DM3"/>
    <property type="match status" value="1"/>
</dbReference>
<reference evidence="8" key="1">
    <citation type="submission" date="2025-08" db="UniProtKB">
        <authorList>
            <consortium name="RefSeq"/>
        </authorList>
    </citation>
    <scope>IDENTIFICATION</scope>
    <source>
        <tissue evidence="8">Whole body</tissue>
    </source>
</reference>
<dbReference type="RefSeq" id="XP_024883668.1">
    <property type="nucleotide sequence ID" value="XM_025027900.1"/>
</dbReference>
<evidence type="ECO:0000259" key="6">
    <source>
        <dbReference type="PROSITE" id="PS50950"/>
    </source>
</evidence>
<keyword evidence="4 5" id="KW-0238">DNA-binding</keyword>
<dbReference type="PANTHER" id="PTHR46927:SF2">
    <property type="entry name" value="THAP DOMAIN-CONTAINING PROTEIN 8"/>
    <property type="match status" value="1"/>
</dbReference>
<dbReference type="Pfam" id="PF05485">
    <property type="entry name" value="THAP"/>
    <property type="match status" value="1"/>
</dbReference>
<organism evidence="7 8">
    <name type="scientific">Temnothorax curvispinosus</name>
    <dbReference type="NCBI Taxonomy" id="300111"/>
    <lineage>
        <taxon>Eukaryota</taxon>
        <taxon>Metazoa</taxon>
        <taxon>Ecdysozoa</taxon>
        <taxon>Arthropoda</taxon>
        <taxon>Hexapoda</taxon>
        <taxon>Insecta</taxon>
        <taxon>Pterygota</taxon>
        <taxon>Neoptera</taxon>
        <taxon>Endopterygota</taxon>
        <taxon>Hymenoptera</taxon>
        <taxon>Apocrita</taxon>
        <taxon>Aculeata</taxon>
        <taxon>Formicoidea</taxon>
        <taxon>Formicidae</taxon>
        <taxon>Myrmicinae</taxon>
        <taxon>Temnothorax</taxon>
    </lineage>
</organism>
<dbReference type="SUPFAM" id="SSF57716">
    <property type="entry name" value="Glucocorticoid receptor-like (DNA-binding domain)"/>
    <property type="match status" value="1"/>
</dbReference>
<dbReference type="PROSITE" id="PS50950">
    <property type="entry name" value="ZF_THAP"/>
    <property type="match status" value="1"/>
</dbReference>
<evidence type="ECO:0000313" key="8">
    <source>
        <dbReference type="RefSeq" id="XP_024883668.1"/>
    </source>
</evidence>
<dbReference type="Proteomes" id="UP000504618">
    <property type="component" value="Unplaced"/>
</dbReference>
<dbReference type="AlphaFoldDB" id="A0A6J1QNZ6"/>
<dbReference type="InterPro" id="IPR052224">
    <property type="entry name" value="THAP_domain_protein"/>
</dbReference>
<proteinExistence type="predicted"/>
<dbReference type="PANTHER" id="PTHR46927">
    <property type="entry name" value="AGAP005574-PA"/>
    <property type="match status" value="1"/>
</dbReference>
<keyword evidence="1" id="KW-0479">Metal-binding</keyword>
<dbReference type="InterPro" id="IPR006612">
    <property type="entry name" value="THAP_Znf"/>
</dbReference>
<dbReference type="OrthoDB" id="7554752at2759"/>
<dbReference type="SMART" id="SM00980">
    <property type="entry name" value="THAP"/>
    <property type="match status" value="1"/>
</dbReference>
<evidence type="ECO:0000256" key="3">
    <source>
        <dbReference type="ARBA" id="ARBA00022833"/>
    </source>
</evidence>
<keyword evidence="2 5" id="KW-0863">Zinc-finger</keyword>
<accession>A0A6J1QNZ6</accession>
<dbReference type="GO" id="GO:0008270">
    <property type="term" value="F:zinc ion binding"/>
    <property type="evidence" value="ECO:0007669"/>
    <property type="project" value="UniProtKB-KW"/>
</dbReference>
<protein>
    <submittedName>
        <fullName evidence="8">Uncharacterized protein LOC112462237</fullName>
    </submittedName>
</protein>
<evidence type="ECO:0000256" key="2">
    <source>
        <dbReference type="ARBA" id="ARBA00022771"/>
    </source>
</evidence>
<gene>
    <name evidence="8" type="primary">LOC112462237</name>
</gene>
<feature type="domain" description="THAP-type" evidence="6">
    <location>
        <begin position="1"/>
        <end position="80"/>
    </location>
</feature>
<keyword evidence="3" id="KW-0862">Zinc</keyword>
<feature type="non-terminal residue" evidence="8">
    <location>
        <position position="560"/>
    </location>
</feature>
<dbReference type="GO" id="GO:0003677">
    <property type="term" value="F:DNA binding"/>
    <property type="evidence" value="ECO:0007669"/>
    <property type="project" value="UniProtKB-UniRule"/>
</dbReference>
<evidence type="ECO:0000256" key="1">
    <source>
        <dbReference type="ARBA" id="ARBA00022723"/>
    </source>
</evidence>
<dbReference type="Pfam" id="PF21787">
    <property type="entry name" value="TNP-like_RNaseH_N"/>
    <property type="match status" value="1"/>
</dbReference>
<evidence type="ECO:0000313" key="7">
    <source>
        <dbReference type="Proteomes" id="UP000504618"/>
    </source>
</evidence>
<name>A0A6J1QNZ6_9HYME</name>
<evidence type="ECO:0000256" key="5">
    <source>
        <dbReference type="PROSITE-ProRule" id="PRU00309"/>
    </source>
</evidence>
<evidence type="ECO:0000256" key="4">
    <source>
        <dbReference type="ARBA" id="ARBA00023125"/>
    </source>
</evidence>
<dbReference type="GeneID" id="112462237"/>